<dbReference type="EMBL" id="QYZD01000022">
    <property type="protein sequence ID" value="RJG21638.1"/>
    <property type="molecule type" value="Genomic_DNA"/>
</dbReference>
<organism evidence="1 2">
    <name type="scientific">Paenibacillus thiaminolyticus</name>
    <name type="common">Bacillus thiaminolyticus</name>
    <dbReference type="NCBI Taxonomy" id="49283"/>
    <lineage>
        <taxon>Bacteria</taxon>
        <taxon>Bacillati</taxon>
        <taxon>Bacillota</taxon>
        <taxon>Bacilli</taxon>
        <taxon>Bacillales</taxon>
        <taxon>Paenibacillaceae</taxon>
        <taxon>Paenibacillus</taxon>
    </lineage>
</organism>
<evidence type="ECO:0000313" key="1">
    <source>
        <dbReference type="EMBL" id="RJG21638.1"/>
    </source>
</evidence>
<accession>A0A3A3GHM0</accession>
<comment type="caution">
    <text evidence="1">The sequence shown here is derived from an EMBL/GenBank/DDBJ whole genome shotgun (WGS) entry which is preliminary data.</text>
</comment>
<sequence length="203" mass="23012">MIFQNKITRSPVAQSFIWVAEYADGSHLAEYNFDNRKANSFYHIDKTKLIRFGLIGEGSQIYFDVGNGVFTMNGHRLSLSYSASSQEYPLTGRTFLYNNIITYKNAVSDAKLFTAGGKEGTFSDSITQYNIGYKKQMQLHDANIDFQCILSIPYNDAAFMQIKITSDIDLDGILHIRRNGFLVDEIQAPLKAKHAGQINWTIR</sequence>
<dbReference type="OrthoDB" id="2111939at2"/>
<dbReference type="Proteomes" id="UP000266177">
    <property type="component" value="Unassembled WGS sequence"/>
</dbReference>
<name>A0A3A3GHM0_PANTH</name>
<reference evidence="1 2" key="1">
    <citation type="submission" date="2018-09" db="EMBL/GenBank/DDBJ databases">
        <title>Paenibacillus SK2017-BO5.</title>
        <authorList>
            <person name="Piskunova J.V."/>
            <person name="Dubiley S.A."/>
            <person name="Severinov K.V."/>
        </authorList>
    </citation>
    <scope>NUCLEOTIDE SEQUENCE [LARGE SCALE GENOMIC DNA]</scope>
    <source>
        <strain evidence="1 2">BO5</strain>
    </source>
</reference>
<evidence type="ECO:0000313" key="2">
    <source>
        <dbReference type="Proteomes" id="UP000266177"/>
    </source>
</evidence>
<protein>
    <submittedName>
        <fullName evidence="1">Uncharacterized protein</fullName>
    </submittedName>
</protein>
<gene>
    <name evidence="1" type="ORF">DQX05_20670</name>
</gene>
<proteinExistence type="predicted"/>
<dbReference type="RefSeq" id="WP_119795379.1">
    <property type="nucleotide sequence ID" value="NZ_QYZD01000022.1"/>
</dbReference>
<dbReference type="AlphaFoldDB" id="A0A3A3GHM0"/>